<evidence type="ECO:0000259" key="5">
    <source>
        <dbReference type="Pfam" id="PF13476"/>
    </source>
</evidence>
<feature type="coiled-coil region" evidence="4">
    <location>
        <begin position="397"/>
        <end position="438"/>
    </location>
</feature>
<reference evidence="6 7" key="1">
    <citation type="submission" date="2018-03" db="EMBL/GenBank/DDBJ databases">
        <title>Aquarubrobacter algicola gen. nov., sp. nov., a novel actinobacterium isolated from shallow eutrophic lake during the end of cyanobacterial harmful algal blooms.</title>
        <authorList>
            <person name="Chun S.J."/>
        </authorList>
    </citation>
    <scope>NUCLEOTIDE SEQUENCE [LARGE SCALE GENOMIC DNA]</scope>
    <source>
        <strain evidence="6 7">Seoho-28</strain>
    </source>
</reference>
<name>A0A2T4UD34_9ACTN</name>
<evidence type="ECO:0000256" key="1">
    <source>
        <dbReference type="ARBA" id="ARBA00006930"/>
    </source>
</evidence>
<dbReference type="PANTHER" id="PTHR32114:SF2">
    <property type="entry name" value="ABC TRANSPORTER ABCH.3"/>
    <property type="match status" value="1"/>
</dbReference>
<dbReference type="PANTHER" id="PTHR32114">
    <property type="entry name" value="ABC TRANSPORTER ABCH.3"/>
    <property type="match status" value="1"/>
</dbReference>
<evidence type="ECO:0000256" key="3">
    <source>
        <dbReference type="ARBA" id="ARBA00013368"/>
    </source>
</evidence>
<evidence type="ECO:0000313" key="6">
    <source>
        <dbReference type="EMBL" id="PTL55416.1"/>
    </source>
</evidence>
<dbReference type="Proteomes" id="UP000240739">
    <property type="component" value="Unassembled WGS sequence"/>
</dbReference>
<evidence type="ECO:0000313" key="7">
    <source>
        <dbReference type="Proteomes" id="UP000240739"/>
    </source>
</evidence>
<dbReference type="AlphaFoldDB" id="A0A2T4UD34"/>
<feature type="domain" description="Rad50/SbcC-type AAA" evidence="5">
    <location>
        <begin position="5"/>
        <end position="178"/>
    </location>
</feature>
<evidence type="ECO:0000256" key="4">
    <source>
        <dbReference type="SAM" id="Coils"/>
    </source>
</evidence>
<evidence type="ECO:0000256" key="2">
    <source>
        <dbReference type="ARBA" id="ARBA00011322"/>
    </source>
</evidence>
<comment type="caution">
    <text evidence="6">The sequence shown here is derived from an EMBL/GenBank/DDBJ whole genome shotgun (WGS) entry which is preliminary data.</text>
</comment>
<dbReference type="OrthoDB" id="9795626at2"/>
<accession>A0A2T4UD34</accession>
<dbReference type="EMBL" id="PYYB01000003">
    <property type="protein sequence ID" value="PTL55416.1"/>
    <property type="molecule type" value="Genomic_DNA"/>
</dbReference>
<keyword evidence="4" id="KW-0175">Coiled coil</keyword>
<organism evidence="6 7">
    <name type="scientific">Paraconexibacter algicola</name>
    <dbReference type="NCBI Taxonomy" id="2133960"/>
    <lineage>
        <taxon>Bacteria</taxon>
        <taxon>Bacillati</taxon>
        <taxon>Actinomycetota</taxon>
        <taxon>Thermoleophilia</taxon>
        <taxon>Solirubrobacterales</taxon>
        <taxon>Paraconexibacteraceae</taxon>
        <taxon>Paraconexibacter</taxon>
    </lineage>
</organism>
<sequence>MRLHRLELRAFLAFPAREVVDFDALNEAGLFLLTGRTGAGKTAILDAICFALYGQVPGTRGIRRLRSDHAELDEPTEVVLELTVRGRRLRVTRRPEQERRALRGGGRTLAKAEVRLEAVEPDGSVTLLANRHEEVGQELQDALGMTRDQFCQVVLLPQGGFQRFLHAPTKEREPLLRELFDVARFGDLERWLDGRRVDAVRAAEQAVRAIRDVVSAAAHVVATAPEGTLAAPPLDAERDPAAAEGWLSEQAVVAEAQATTATEALAQAVAAREAAEQAHATARDLHERQAQARAAAEALAAWEARADARDAARARRDAARAAAPAQALVAAWEDRTARASAAGQEARDALAAARGADVPLPALDDLATVAPALGALADRLRTDAGGASALLPIEEQVESERLAVDALRRRADALARERTADEERLRTARAAVADLEARDRDAQTAGDRLDALRETAGTAEVRSRDAARRDALEEQVRTAELAHTDARERAVAAREAHQTLLRQHLDGMAAVLAARLRDGEPCAVCGATEHPVPAHDHASVDADAVEAAARHADELTAVRDRRAEELATIRADLAAATGAAGAAPLPELRAAAETAAQAVAEATATAAQAGAVAEQLGERRTAVAALEERIRAAALEHAALTADADARGAALETDLARVRAARAGAPSLTARVASLTQAATTADEAASAVAAAVRATGEAQDAQDAAADAAGAAGFDDLPALRAALLSTAELAELDARIETYDTGLVERRAAARRPELVAALAQPPAAVEASAAAWRAAKAAEGDALALREAAVSRRGQLRGLAQRLTAAIEHSRPLLEQRALLTDLAELATGRGAANRLNMSLSVYVLAARLEEVAAAATDRLLEMTDGRYALEHADDTAKGRSLGGLDLVVIDHWNGTTRSPSTLSGGETFMASLALALGLADVIAAQTGGVRLETLFVDEGFGSLDDEGTLDGVLEALDALREGGRTVGVVSHVGELRQRIPTQLRVERGRNGSRVRAATTLPA</sequence>
<dbReference type="GO" id="GO:0016887">
    <property type="term" value="F:ATP hydrolysis activity"/>
    <property type="evidence" value="ECO:0007669"/>
    <property type="project" value="InterPro"/>
</dbReference>
<comment type="subunit">
    <text evidence="2">Heterodimer of SbcC and SbcD.</text>
</comment>
<dbReference type="GO" id="GO:0006302">
    <property type="term" value="P:double-strand break repair"/>
    <property type="evidence" value="ECO:0007669"/>
    <property type="project" value="InterPro"/>
</dbReference>
<dbReference type="RefSeq" id="WP_107570459.1">
    <property type="nucleotide sequence ID" value="NZ_PYYB01000003.1"/>
</dbReference>
<dbReference type="InterPro" id="IPR038729">
    <property type="entry name" value="Rad50/SbcC_AAA"/>
</dbReference>
<dbReference type="InterPro" id="IPR027417">
    <property type="entry name" value="P-loop_NTPase"/>
</dbReference>
<protein>
    <recommendedName>
        <fullName evidence="3">Nuclease SbcCD subunit C</fullName>
    </recommendedName>
</protein>
<comment type="similarity">
    <text evidence="1">Belongs to the SMC family. SbcC subfamily.</text>
</comment>
<keyword evidence="7" id="KW-1185">Reference proteome</keyword>
<dbReference type="Gene3D" id="3.40.50.300">
    <property type="entry name" value="P-loop containing nucleotide triphosphate hydrolases"/>
    <property type="match status" value="2"/>
</dbReference>
<dbReference type="Pfam" id="PF13476">
    <property type="entry name" value="AAA_23"/>
    <property type="match status" value="1"/>
</dbReference>
<dbReference type="SUPFAM" id="SSF52540">
    <property type="entry name" value="P-loop containing nucleoside triphosphate hydrolases"/>
    <property type="match status" value="1"/>
</dbReference>
<gene>
    <name evidence="6" type="ORF">C7Y72_17300</name>
</gene>
<proteinExistence type="inferred from homology"/>